<name>A0A5C8NMX7_9BURK</name>
<dbReference type="OrthoDB" id="9768783at2"/>
<evidence type="ECO:0000259" key="7">
    <source>
        <dbReference type="PROSITE" id="PS50850"/>
    </source>
</evidence>
<feature type="transmembrane region" description="Helical" evidence="6">
    <location>
        <begin position="324"/>
        <end position="342"/>
    </location>
</feature>
<dbReference type="RefSeq" id="WP_147705880.1">
    <property type="nucleotide sequence ID" value="NZ_VDUY01000010.1"/>
</dbReference>
<keyword evidence="5 6" id="KW-0472">Membrane</keyword>
<evidence type="ECO:0000313" key="9">
    <source>
        <dbReference type="Proteomes" id="UP000321548"/>
    </source>
</evidence>
<gene>
    <name evidence="8" type="ORF">FHP08_17910</name>
</gene>
<feature type="transmembrane region" description="Helical" evidence="6">
    <location>
        <begin position="150"/>
        <end position="174"/>
    </location>
</feature>
<evidence type="ECO:0000256" key="2">
    <source>
        <dbReference type="ARBA" id="ARBA00022448"/>
    </source>
</evidence>
<keyword evidence="4 6" id="KW-1133">Transmembrane helix</keyword>
<evidence type="ECO:0000256" key="4">
    <source>
        <dbReference type="ARBA" id="ARBA00022989"/>
    </source>
</evidence>
<feature type="transmembrane region" description="Helical" evidence="6">
    <location>
        <begin position="295"/>
        <end position="315"/>
    </location>
</feature>
<comment type="caution">
    <text evidence="8">The sequence shown here is derived from an EMBL/GenBank/DDBJ whole genome shotgun (WGS) entry which is preliminary data.</text>
</comment>
<dbReference type="GO" id="GO:0022857">
    <property type="term" value="F:transmembrane transporter activity"/>
    <property type="evidence" value="ECO:0007669"/>
    <property type="project" value="InterPro"/>
</dbReference>
<dbReference type="AlphaFoldDB" id="A0A5C8NMX7"/>
<proteinExistence type="predicted"/>
<dbReference type="Pfam" id="PF11700">
    <property type="entry name" value="ATG22"/>
    <property type="match status" value="1"/>
</dbReference>
<keyword evidence="2" id="KW-0813">Transport</keyword>
<evidence type="ECO:0000256" key="3">
    <source>
        <dbReference type="ARBA" id="ARBA00022692"/>
    </source>
</evidence>
<dbReference type="EMBL" id="VDUY01000010">
    <property type="protein sequence ID" value="TXL62440.1"/>
    <property type="molecule type" value="Genomic_DNA"/>
</dbReference>
<accession>A0A5C8NMX7</accession>
<dbReference type="PANTHER" id="PTHR23519">
    <property type="entry name" value="AUTOPHAGY-RELATED PROTEIN 22"/>
    <property type="match status" value="1"/>
</dbReference>
<feature type="transmembrane region" description="Helical" evidence="6">
    <location>
        <begin position="115"/>
        <end position="138"/>
    </location>
</feature>
<evidence type="ECO:0000313" key="8">
    <source>
        <dbReference type="EMBL" id="TXL62440.1"/>
    </source>
</evidence>
<sequence>MAIFDRDALNPGVAPREVFAWSMYDFANSGFTTVVLTAVFNAYFVGAVAGNAPWATLAWTGALALSSLLVILTMPAIGAWADARGAKKPLLLATTIGCVLGTAGLALAQPGSVTLAIALVVLANWFYNTGESLIAAFLPELARPHALGKVSGWGWAFGYFGGMLTLGLSLAWVLSAQARGETAAQFVPVTMLITAAVFALASVPTFLVLRERARPQAAAIGAAEAGRAEGTQDGRAGAADAFARLRRTWRESGRFVDFRRLLVCGAFYQAGIAVVIALAAVYAEQVMHFTQIQTMALVFVVNIASALGAFGFGYLQDRLGHRRALALTLGGWIAMVLVAGLGTSLAMFWLAAVLAGLCMGSSQSCGRAMVGALAPAGRLAEFFGLWALAVRVAAIVGPLTYGLVTWLTVGNHRLAILCTGLFFVVGLALLAGIDMARGARAAREAVEPGRR</sequence>
<protein>
    <submittedName>
        <fullName evidence="8">MFS transporter</fullName>
    </submittedName>
</protein>
<keyword evidence="9" id="KW-1185">Reference proteome</keyword>
<keyword evidence="3 6" id="KW-0812">Transmembrane</keyword>
<feature type="transmembrane region" description="Helical" evidence="6">
    <location>
        <begin position="261"/>
        <end position="283"/>
    </location>
</feature>
<dbReference type="Gene3D" id="1.20.1250.20">
    <property type="entry name" value="MFS general substrate transporter like domains"/>
    <property type="match status" value="2"/>
</dbReference>
<comment type="subcellular location">
    <subcellularLocation>
        <location evidence="1">Endomembrane system</location>
        <topology evidence="1">Multi-pass membrane protein</topology>
    </subcellularLocation>
</comment>
<organism evidence="8 9">
    <name type="scientific">Zeimonas arvi</name>
    <dbReference type="NCBI Taxonomy" id="2498847"/>
    <lineage>
        <taxon>Bacteria</taxon>
        <taxon>Pseudomonadati</taxon>
        <taxon>Pseudomonadota</taxon>
        <taxon>Betaproteobacteria</taxon>
        <taxon>Burkholderiales</taxon>
        <taxon>Burkholderiaceae</taxon>
        <taxon>Zeimonas</taxon>
    </lineage>
</organism>
<dbReference type="PROSITE" id="PS50850">
    <property type="entry name" value="MFS"/>
    <property type="match status" value="1"/>
</dbReference>
<dbReference type="GO" id="GO:0012505">
    <property type="term" value="C:endomembrane system"/>
    <property type="evidence" value="ECO:0007669"/>
    <property type="project" value="UniProtKB-SubCell"/>
</dbReference>
<dbReference type="InterPro" id="IPR050495">
    <property type="entry name" value="ATG22/LtaA_families"/>
</dbReference>
<dbReference type="InterPro" id="IPR036259">
    <property type="entry name" value="MFS_trans_sf"/>
</dbReference>
<evidence type="ECO:0000256" key="1">
    <source>
        <dbReference type="ARBA" id="ARBA00004127"/>
    </source>
</evidence>
<dbReference type="InterPro" id="IPR024671">
    <property type="entry name" value="Atg22-like"/>
</dbReference>
<dbReference type="InterPro" id="IPR020846">
    <property type="entry name" value="MFS_dom"/>
</dbReference>
<dbReference type="Proteomes" id="UP000321548">
    <property type="component" value="Unassembled WGS sequence"/>
</dbReference>
<feature type="transmembrane region" description="Helical" evidence="6">
    <location>
        <begin position="414"/>
        <end position="433"/>
    </location>
</feature>
<feature type="transmembrane region" description="Helical" evidence="6">
    <location>
        <begin position="186"/>
        <end position="209"/>
    </location>
</feature>
<evidence type="ECO:0000256" key="5">
    <source>
        <dbReference type="ARBA" id="ARBA00023136"/>
    </source>
</evidence>
<feature type="transmembrane region" description="Helical" evidence="6">
    <location>
        <begin position="57"/>
        <end position="78"/>
    </location>
</feature>
<feature type="domain" description="Major facilitator superfamily (MFS) profile" evidence="7">
    <location>
        <begin position="258"/>
        <end position="451"/>
    </location>
</feature>
<dbReference type="SUPFAM" id="SSF103473">
    <property type="entry name" value="MFS general substrate transporter"/>
    <property type="match status" value="1"/>
</dbReference>
<feature type="transmembrane region" description="Helical" evidence="6">
    <location>
        <begin position="90"/>
        <end position="109"/>
    </location>
</feature>
<reference evidence="8 9" key="1">
    <citation type="submission" date="2019-06" db="EMBL/GenBank/DDBJ databases">
        <title>Quisquiliibacterium sp. nov., isolated from a maize field.</title>
        <authorList>
            <person name="Lin S.-Y."/>
            <person name="Tsai C.-F."/>
            <person name="Young C.-C."/>
        </authorList>
    </citation>
    <scope>NUCLEOTIDE SEQUENCE [LARGE SCALE GENOMIC DNA]</scope>
    <source>
        <strain evidence="8 9">CC-CFT501</strain>
    </source>
</reference>
<evidence type="ECO:0000256" key="6">
    <source>
        <dbReference type="SAM" id="Phobius"/>
    </source>
</evidence>
<feature type="transmembrane region" description="Helical" evidence="6">
    <location>
        <begin position="26"/>
        <end position="45"/>
    </location>
</feature>
<dbReference type="PANTHER" id="PTHR23519:SF1">
    <property type="entry name" value="AUTOPHAGY-RELATED PROTEIN 22"/>
    <property type="match status" value="1"/>
</dbReference>
<feature type="transmembrane region" description="Helical" evidence="6">
    <location>
        <begin position="382"/>
        <end position="408"/>
    </location>
</feature>